<dbReference type="Pfam" id="PF16476">
    <property type="entry name" value="DUF5053"/>
    <property type="match status" value="1"/>
</dbReference>
<dbReference type="Proteomes" id="UP000187464">
    <property type="component" value="Chromosome I"/>
</dbReference>
<evidence type="ECO:0000313" key="1">
    <source>
        <dbReference type="EMBL" id="SCD21234.1"/>
    </source>
</evidence>
<accession>A0A1R3TCA8</accession>
<proteinExistence type="predicted"/>
<dbReference type="InterPro" id="IPR032483">
    <property type="entry name" value="DUF5053"/>
</dbReference>
<evidence type="ECO:0000313" key="2">
    <source>
        <dbReference type="Proteomes" id="UP000187464"/>
    </source>
</evidence>
<dbReference type="EMBL" id="LT605205">
    <property type="protein sequence ID" value="SCD21234.1"/>
    <property type="molecule type" value="Genomic_DNA"/>
</dbReference>
<keyword evidence="2" id="KW-1185">Reference proteome</keyword>
<name>A0A1R3TCA8_9BACT</name>
<dbReference type="RefSeq" id="WP_076931086.1">
    <property type="nucleotide sequence ID" value="NZ_DAMBAO010000007.1"/>
</dbReference>
<sequence>MKIITSEKVSTREQLKDIALDITWAKIAQKYFDKSSSWIYNKINEIDGNGGKGGFTKDELQQLKNALYDFAERIRQTADRLE</sequence>
<dbReference type="AlphaFoldDB" id="A0A1R3TCA8"/>
<reference evidence="1 2" key="1">
    <citation type="submission" date="2016-08" db="EMBL/GenBank/DDBJ databases">
        <authorList>
            <person name="Seilhamer J.J."/>
        </authorList>
    </citation>
    <scope>NUCLEOTIDE SEQUENCE [LARGE SCALE GENOMIC DNA]</scope>
    <source>
        <strain evidence="1">M3/6</strain>
    </source>
</reference>
<dbReference type="Gene3D" id="3.20.20.80">
    <property type="entry name" value="Glycosidases"/>
    <property type="match status" value="1"/>
</dbReference>
<dbReference type="KEGG" id="psac:PSM36_2431"/>
<gene>
    <name evidence="1" type="ORF">PSM36_2431</name>
</gene>
<organism evidence="1 2">
    <name type="scientific">Proteiniphilum saccharofermentans</name>
    <dbReference type="NCBI Taxonomy" id="1642647"/>
    <lineage>
        <taxon>Bacteria</taxon>
        <taxon>Pseudomonadati</taxon>
        <taxon>Bacteroidota</taxon>
        <taxon>Bacteroidia</taxon>
        <taxon>Bacteroidales</taxon>
        <taxon>Dysgonomonadaceae</taxon>
        <taxon>Proteiniphilum</taxon>
    </lineage>
</organism>
<protein>
    <submittedName>
        <fullName evidence="1">Uncharacterized protein</fullName>
    </submittedName>
</protein>